<feature type="domain" description="RNB" evidence="1">
    <location>
        <begin position="45"/>
        <end position="363"/>
    </location>
</feature>
<reference evidence="2 3" key="1">
    <citation type="submission" date="2022-08" db="EMBL/GenBank/DDBJ databases">
        <title>novel species in genus Aeromicrobium.</title>
        <authorList>
            <person name="Ye L."/>
        </authorList>
    </citation>
    <scope>NUCLEOTIDE SEQUENCE [LARGE SCALE GENOMIC DNA]</scope>
    <source>
        <strain evidence="3">zg-Y1379</strain>
    </source>
</reference>
<dbReference type="InterPro" id="IPR050180">
    <property type="entry name" value="RNR_Ribonuclease"/>
</dbReference>
<dbReference type="Proteomes" id="UP001316184">
    <property type="component" value="Chromosome"/>
</dbReference>
<keyword evidence="3" id="KW-1185">Reference proteome</keyword>
<dbReference type="Pfam" id="PF00773">
    <property type="entry name" value="RNB"/>
    <property type="match status" value="1"/>
</dbReference>
<dbReference type="SUPFAM" id="SSF50249">
    <property type="entry name" value="Nucleic acid-binding proteins"/>
    <property type="match status" value="1"/>
</dbReference>
<dbReference type="Pfam" id="PF18614">
    <property type="entry name" value="RNase_II_C_S1"/>
    <property type="match status" value="1"/>
</dbReference>
<dbReference type="InterPro" id="IPR012340">
    <property type="entry name" value="NA-bd_OB-fold"/>
</dbReference>
<protein>
    <submittedName>
        <fullName evidence="2">RNB domain-containing ribonuclease</fullName>
    </submittedName>
</protein>
<sequence>MPHDFAALRAELELPPPGESDRFPDDVLAEARAIAARVLVHDPDVEDATSIPFVTIDPPGARDLDQAMFLERVGDGFRVHYAIADLGTAIPPGGAVDVEARQRGQTIYLPDGRVPLHPAELSEGALSLLAGQVRSAAVWTIDVDAAGEAGDVSVRRALVRSVAQLDYDGVQASFDAGDPHPSVEALGDLGRLRLSLRVSLGAIEIALPEQEVVRDPAAEWKVRMRRRTDVDAWNAEISLLTGMAAAQLMLTAGVGLLRTLPPADPEALAAFWATARTLGIVVPDAATPAQVLATLDPDQPAAIALMREATRLLRGAGYEGFDGAPPEQPMHAGIGAPYAHVTAPLRRLVDRFGAEVCLAICAGTEVPTWVRDALPDLGQIMAASDQRASAADRAAIDLVEVWELAGRVGETFEAVVIRADDDGGEIVLTHPPVVARCSGAGLPEGGRVTVVLAEADEQQRLVSFTRA</sequence>
<dbReference type="SMART" id="SM00955">
    <property type="entry name" value="RNB"/>
    <property type="match status" value="1"/>
</dbReference>
<dbReference type="RefSeq" id="WP_232400935.1">
    <property type="nucleotide sequence ID" value="NZ_CP102173.1"/>
</dbReference>
<dbReference type="InterPro" id="IPR040596">
    <property type="entry name" value="RNase_II_C_S1"/>
</dbReference>
<gene>
    <name evidence="2" type="ORF">NQV15_14795</name>
</gene>
<dbReference type="PANTHER" id="PTHR23355:SF42">
    <property type="entry name" value="RIBONUCLEASE II, CHLOROPLASTIC_MITOCHONDRIAL"/>
    <property type="match status" value="1"/>
</dbReference>
<evidence type="ECO:0000313" key="3">
    <source>
        <dbReference type="Proteomes" id="UP001316184"/>
    </source>
</evidence>
<evidence type="ECO:0000313" key="2">
    <source>
        <dbReference type="EMBL" id="UUP13111.1"/>
    </source>
</evidence>
<dbReference type="EMBL" id="CP102173">
    <property type="protein sequence ID" value="UUP13111.1"/>
    <property type="molecule type" value="Genomic_DNA"/>
</dbReference>
<accession>A0ABY5M7K4</accession>
<dbReference type="InterPro" id="IPR001900">
    <property type="entry name" value="RNase_II/R"/>
</dbReference>
<proteinExistence type="predicted"/>
<dbReference type="PANTHER" id="PTHR23355">
    <property type="entry name" value="RIBONUCLEASE"/>
    <property type="match status" value="1"/>
</dbReference>
<evidence type="ECO:0000259" key="1">
    <source>
        <dbReference type="SMART" id="SM00955"/>
    </source>
</evidence>
<name>A0ABY5M7K4_9ACTN</name>
<organism evidence="2 3">
    <name type="scientific">Aeromicrobium wangtongii</name>
    <dbReference type="NCBI Taxonomy" id="2969247"/>
    <lineage>
        <taxon>Bacteria</taxon>
        <taxon>Bacillati</taxon>
        <taxon>Actinomycetota</taxon>
        <taxon>Actinomycetes</taxon>
        <taxon>Propionibacteriales</taxon>
        <taxon>Nocardioidaceae</taxon>
        <taxon>Aeromicrobium</taxon>
    </lineage>
</organism>